<evidence type="ECO:0000313" key="3">
    <source>
        <dbReference type="Proteomes" id="UP000288216"/>
    </source>
</evidence>
<dbReference type="Proteomes" id="UP000288216">
    <property type="component" value="Unassembled WGS sequence"/>
</dbReference>
<keyword evidence="3" id="KW-1185">Reference proteome</keyword>
<accession>A0A401Q5L8</accession>
<dbReference type="EMBL" id="BFAA01011080">
    <property type="protein sequence ID" value="GCB80648.1"/>
    <property type="molecule type" value="Genomic_DNA"/>
</dbReference>
<dbReference type="OMA" id="WRKRMGT"/>
<evidence type="ECO:0000313" key="2">
    <source>
        <dbReference type="EMBL" id="GCB80648.1"/>
    </source>
</evidence>
<evidence type="ECO:0000256" key="1">
    <source>
        <dbReference type="SAM" id="MobiDB-lite"/>
    </source>
</evidence>
<organism evidence="2 3">
    <name type="scientific">Scyliorhinus torazame</name>
    <name type="common">Cloudy catshark</name>
    <name type="synonym">Catulus torazame</name>
    <dbReference type="NCBI Taxonomy" id="75743"/>
    <lineage>
        <taxon>Eukaryota</taxon>
        <taxon>Metazoa</taxon>
        <taxon>Chordata</taxon>
        <taxon>Craniata</taxon>
        <taxon>Vertebrata</taxon>
        <taxon>Chondrichthyes</taxon>
        <taxon>Elasmobranchii</taxon>
        <taxon>Galeomorphii</taxon>
        <taxon>Galeoidea</taxon>
        <taxon>Carcharhiniformes</taxon>
        <taxon>Scyliorhinidae</taxon>
        <taxon>Scyliorhinus</taxon>
    </lineage>
</organism>
<gene>
    <name evidence="2" type="ORF">scyTo_0017270</name>
</gene>
<reference evidence="2 3" key="1">
    <citation type="journal article" date="2018" name="Nat. Ecol. Evol.">
        <title>Shark genomes provide insights into elasmobranch evolution and the origin of vertebrates.</title>
        <authorList>
            <person name="Hara Y"/>
            <person name="Yamaguchi K"/>
            <person name="Onimaru K"/>
            <person name="Kadota M"/>
            <person name="Koyanagi M"/>
            <person name="Keeley SD"/>
            <person name="Tatsumi K"/>
            <person name="Tanaka K"/>
            <person name="Motone F"/>
            <person name="Kageyama Y"/>
            <person name="Nozu R"/>
            <person name="Adachi N"/>
            <person name="Nishimura O"/>
            <person name="Nakagawa R"/>
            <person name="Tanegashima C"/>
            <person name="Kiyatake I"/>
            <person name="Matsumoto R"/>
            <person name="Murakumo K"/>
            <person name="Nishida K"/>
            <person name="Terakita A"/>
            <person name="Kuratani S"/>
            <person name="Sato K"/>
            <person name="Hyodo S Kuraku.S."/>
        </authorList>
    </citation>
    <scope>NUCLEOTIDE SEQUENCE [LARGE SCALE GENOMIC DNA]</scope>
</reference>
<dbReference type="Pfam" id="PF15874">
    <property type="entry name" value="Il2rg"/>
    <property type="match status" value="1"/>
</dbReference>
<feature type="compositionally biased region" description="Basic and acidic residues" evidence="1">
    <location>
        <begin position="113"/>
        <end position="126"/>
    </location>
</feature>
<sequence length="159" mass="18018">MFVTIRYGADQSVIFNYLCRIVNFIDYVKRTCACETEACIDLIDESGNLMNLSAHQNSLQLASNILKERGKYILIKVTKQDDSETIKYESMLKNIEHSHPALAGQLQKLSNPKVKDKEKDKKEPILRKSRSKDGILNTPSKNKSAIAIKRSASFTQKPL</sequence>
<dbReference type="OrthoDB" id="2109241at2759"/>
<protein>
    <submittedName>
        <fullName evidence="2">Uncharacterized protein</fullName>
    </submittedName>
</protein>
<feature type="region of interest" description="Disordered" evidence="1">
    <location>
        <begin position="106"/>
        <end position="159"/>
    </location>
</feature>
<dbReference type="InterPro" id="IPR039471">
    <property type="entry name" value="CXorf65-like"/>
</dbReference>
<dbReference type="PANTHER" id="PTHR33887:SF1">
    <property type="entry name" value="GENE 867-RELATED"/>
    <property type="match status" value="1"/>
</dbReference>
<name>A0A401Q5L8_SCYTO</name>
<comment type="caution">
    <text evidence="2">The sequence shown here is derived from an EMBL/GenBank/DDBJ whole genome shotgun (WGS) entry which is preliminary data.</text>
</comment>
<proteinExistence type="predicted"/>
<dbReference type="PANTHER" id="PTHR33887">
    <property type="entry name" value="PB1 DOMAIN-CONTAINING PROTEIN"/>
    <property type="match status" value="1"/>
</dbReference>
<dbReference type="AlphaFoldDB" id="A0A401Q5L8"/>